<evidence type="ECO:0000313" key="1">
    <source>
        <dbReference type="EMBL" id="TPG59176.1"/>
    </source>
</evidence>
<dbReference type="RefSeq" id="WP_140882163.1">
    <property type="nucleotide sequence ID" value="NZ_RCZP01000004.1"/>
</dbReference>
<proteinExistence type="predicted"/>
<dbReference type="EMBL" id="RCZP01000004">
    <property type="protein sequence ID" value="TPG59176.1"/>
    <property type="molecule type" value="Genomic_DNA"/>
</dbReference>
<dbReference type="Proteomes" id="UP000317078">
    <property type="component" value="Unassembled WGS sequence"/>
</dbReference>
<dbReference type="OrthoDB" id="7276437at2"/>
<reference evidence="1 2" key="1">
    <citation type="journal article" date="2019" name="Environ. Microbiol.">
        <title>Species interactions and distinct microbial communities in high Arctic permafrost affected cryosols are associated with the CH4 and CO2 gas fluxes.</title>
        <authorList>
            <person name="Altshuler I."/>
            <person name="Hamel J."/>
            <person name="Turney S."/>
            <person name="Magnuson E."/>
            <person name="Levesque R."/>
            <person name="Greer C."/>
            <person name="Whyte L.G."/>
        </authorList>
    </citation>
    <scope>NUCLEOTIDE SEQUENCE [LARGE SCALE GENOMIC DNA]</scope>
    <source>
        <strain evidence="1 2">S9.3B</strain>
    </source>
</reference>
<organism evidence="1 2">
    <name type="scientific">Muricoccus nepalensis</name>
    <dbReference type="NCBI Taxonomy" id="1854500"/>
    <lineage>
        <taxon>Bacteria</taxon>
        <taxon>Pseudomonadati</taxon>
        <taxon>Pseudomonadota</taxon>
        <taxon>Alphaproteobacteria</taxon>
        <taxon>Acetobacterales</taxon>
        <taxon>Roseomonadaceae</taxon>
        <taxon>Muricoccus</taxon>
    </lineage>
</organism>
<evidence type="ECO:0000313" key="2">
    <source>
        <dbReference type="Proteomes" id="UP000317078"/>
    </source>
</evidence>
<dbReference type="AlphaFoldDB" id="A0A502GDR5"/>
<comment type="caution">
    <text evidence="1">The sequence shown here is derived from an EMBL/GenBank/DDBJ whole genome shotgun (WGS) entry which is preliminary data.</text>
</comment>
<name>A0A502GDR5_9PROT</name>
<dbReference type="SUPFAM" id="SSF53448">
    <property type="entry name" value="Nucleotide-diphospho-sugar transferases"/>
    <property type="match status" value="1"/>
</dbReference>
<dbReference type="InterPro" id="IPR029044">
    <property type="entry name" value="Nucleotide-diphossugar_trans"/>
</dbReference>
<accession>A0A502GDR5</accession>
<sequence length="370" mass="41137">MLLPPAPIVIFAFSRPDYLRRLCASLRAQEGFAVDGRQVHLLQDGARSPRSGVVYGDPAAIEAGIAVFREAFPEGSVHAAPHNLGVAMNIQRGEELVFRGLGAEIGYFFEEDLELGPRYLATLEAIRAQAAAHPRLGYFAAYGDHQAASDPDAPRLVPLEHHWGFGLTRRCWEAMQPWLRPFLEVYAEVDYQARPDLRIVGLYADKPVSHMASSQDVAKTMACADLGFARVNTDVCYARYIGARGESFRPADFASLGYDSMAYVTRAPKQPPAVTAAEIERIAREKRDACTAHRGDAYAQALEALGQRIGNPDRPVTRAEIDRLWWLLMDRLPEDEGYYAENVGRITLREVRRALLQSGEAQAKSFYMVP</sequence>
<gene>
    <name evidence="1" type="ORF">EAH89_07490</name>
</gene>
<protein>
    <submittedName>
        <fullName evidence="1">Uncharacterized protein</fullName>
    </submittedName>
</protein>
<dbReference type="Gene3D" id="3.90.550.10">
    <property type="entry name" value="Spore Coat Polysaccharide Biosynthesis Protein SpsA, Chain A"/>
    <property type="match status" value="1"/>
</dbReference>
<keyword evidence="2" id="KW-1185">Reference proteome</keyword>